<feature type="region of interest" description="Disordered" evidence="1">
    <location>
        <begin position="24"/>
        <end position="124"/>
    </location>
</feature>
<dbReference type="RefSeq" id="WP_021227798.1">
    <property type="nucleotide sequence ID" value="NZ_ATDP01000106.1"/>
</dbReference>
<dbReference type="Proteomes" id="UP000015531">
    <property type="component" value="Unassembled WGS sequence"/>
</dbReference>
<proteinExistence type="predicted"/>
<evidence type="ECO:0000313" key="4">
    <source>
        <dbReference type="Proteomes" id="UP000015531"/>
    </source>
</evidence>
<evidence type="ECO:0000256" key="1">
    <source>
        <dbReference type="SAM" id="MobiDB-lite"/>
    </source>
</evidence>
<feature type="signal peptide" evidence="2">
    <location>
        <begin position="1"/>
        <end position="21"/>
    </location>
</feature>
<evidence type="ECO:0008006" key="5">
    <source>
        <dbReference type="Google" id="ProtNLM"/>
    </source>
</evidence>
<feature type="compositionally biased region" description="Basic and acidic residues" evidence="1">
    <location>
        <begin position="31"/>
        <end position="41"/>
    </location>
</feature>
<evidence type="ECO:0000256" key="2">
    <source>
        <dbReference type="SAM" id="SignalP"/>
    </source>
</evidence>
<protein>
    <recommendedName>
        <fullName evidence="5">Pentapeptide MXKDX repeat protein</fullName>
    </recommendedName>
</protein>
<keyword evidence="2" id="KW-0732">Signal</keyword>
<keyword evidence="4" id="KW-1185">Reference proteome</keyword>
<accession>T0IQ08</accession>
<organism evidence="3 4">
    <name type="scientific">Sphingobium lactosutens DS20</name>
    <dbReference type="NCBI Taxonomy" id="1331060"/>
    <lineage>
        <taxon>Bacteria</taxon>
        <taxon>Pseudomonadati</taxon>
        <taxon>Pseudomonadota</taxon>
        <taxon>Alphaproteobacteria</taxon>
        <taxon>Sphingomonadales</taxon>
        <taxon>Sphingomonadaceae</taxon>
        <taxon>Sphingobium</taxon>
    </lineage>
</organism>
<feature type="compositionally biased region" description="Polar residues" evidence="1">
    <location>
        <begin position="109"/>
        <end position="124"/>
    </location>
</feature>
<dbReference type="OrthoDB" id="9851797at2"/>
<gene>
    <name evidence="3" type="ORF">RLDS_21625</name>
</gene>
<sequence length="124" mass="12891">MKKLVFGLAAFALATPATLLAQQTTGAQSGHQDHGQAKTDESGETSCPMMNHGTMNSGQMDHGQMNPGQMSGQGMAHGSADGHADMAHCGMMDGTRDHLATGHDGHAQHQGTADHSQHQGHTPQ</sequence>
<feature type="compositionally biased region" description="Basic and acidic residues" evidence="1">
    <location>
        <begin position="94"/>
        <end position="107"/>
    </location>
</feature>
<dbReference type="EMBL" id="ATDP01000106">
    <property type="protein sequence ID" value="EQB11734.1"/>
    <property type="molecule type" value="Genomic_DNA"/>
</dbReference>
<dbReference type="PATRIC" id="fig|1331060.3.peg.4182"/>
<feature type="chain" id="PRO_5004577444" description="Pentapeptide MXKDX repeat protein" evidence="2">
    <location>
        <begin position="22"/>
        <end position="124"/>
    </location>
</feature>
<dbReference type="AlphaFoldDB" id="T0IQ08"/>
<name>T0IQ08_9SPHN</name>
<comment type="caution">
    <text evidence="3">The sequence shown here is derived from an EMBL/GenBank/DDBJ whole genome shotgun (WGS) entry which is preliminary data.</text>
</comment>
<evidence type="ECO:0000313" key="3">
    <source>
        <dbReference type="EMBL" id="EQB11734.1"/>
    </source>
</evidence>
<reference evidence="3 4" key="1">
    <citation type="journal article" date="2013" name="Genome Announc.">
        <title>Draft Genome Sequence of Sphingobium lactosutens Strain DS20T, Isolated from a Hexachlorocyclohexane Dumpsite.</title>
        <authorList>
            <person name="Kumar R."/>
            <person name="Dwivedi V."/>
            <person name="Negi V."/>
            <person name="Khurana J.P."/>
            <person name="Lal R."/>
        </authorList>
    </citation>
    <scope>NUCLEOTIDE SEQUENCE [LARGE SCALE GENOMIC DNA]</scope>
    <source>
        <strain evidence="3 4">DS20</strain>
    </source>
</reference>